<accession>A0A3L6Q9N5</accession>
<reference evidence="3" key="1">
    <citation type="journal article" date="2019" name="Nat. Commun.">
        <title>The genome of broomcorn millet.</title>
        <authorList>
            <person name="Zou C."/>
            <person name="Miki D."/>
            <person name="Li D."/>
            <person name="Tang Q."/>
            <person name="Xiao L."/>
            <person name="Rajput S."/>
            <person name="Deng P."/>
            <person name="Jia W."/>
            <person name="Huang R."/>
            <person name="Zhang M."/>
            <person name="Sun Y."/>
            <person name="Hu J."/>
            <person name="Fu X."/>
            <person name="Schnable P.S."/>
            <person name="Li F."/>
            <person name="Zhang H."/>
            <person name="Feng B."/>
            <person name="Zhu X."/>
            <person name="Liu R."/>
            <person name="Schnable J.C."/>
            <person name="Zhu J.-K."/>
            <person name="Zhang H."/>
        </authorList>
    </citation>
    <scope>NUCLEOTIDE SEQUENCE [LARGE SCALE GENOMIC DNA]</scope>
</reference>
<sequence>MVLIRIKKEHIERETTADQEDGGKTGHHTSVRRGLPCAPVEASTKFTTQCEVVVRARVPITTRLWKTKNPDEERYTVPSHQKEMLWRELKNMFTLAEGVDEEHVKKCALKKMAIAFGTFKKKLFGNYVKKDKEPNWDSFPQVKPYWEEFKEYKMFEEAREASGKNTINAALKKHNHHLRLGGYKKTI</sequence>
<protein>
    <submittedName>
        <fullName evidence="2">Uncharacterized protein</fullName>
    </submittedName>
</protein>
<organism evidence="2 3">
    <name type="scientific">Panicum miliaceum</name>
    <name type="common">Proso millet</name>
    <name type="synonym">Broomcorn millet</name>
    <dbReference type="NCBI Taxonomy" id="4540"/>
    <lineage>
        <taxon>Eukaryota</taxon>
        <taxon>Viridiplantae</taxon>
        <taxon>Streptophyta</taxon>
        <taxon>Embryophyta</taxon>
        <taxon>Tracheophyta</taxon>
        <taxon>Spermatophyta</taxon>
        <taxon>Magnoliopsida</taxon>
        <taxon>Liliopsida</taxon>
        <taxon>Poales</taxon>
        <taxon>Poaceae</taxon>
        <taxon>PACMAD clade</taxon>
        <taxon>Panicoideae</taxon>
        <taxon>Panicodae</taxon>
        <taxon>Paniceae</taxon>
        <taxon>Panicinae</taxon>
        <taxon>Panicum</taxon>
        <taxon>Panicum sect. Panicum</taxon>
    </lineage>
</organism>
<feature type="compositionally biased region" description="Basic and acidic residues" evidence="1">
    <location>
        <begin position="11"/>
        <end position="24"/>
    </location>
</feature>
<proteinExistence type="predicted"/>
<name>A0A3L6Q9N5_PANMI</name>
<keyword evidence="3" id="KW-1185">Reference proteome</keyword>
<dbReference type="PANTHER" id="PTHR33018:SF34">
    <property type="entry name" value="OS02G0472350 PROTEIN"/>
    <property type="match status" value="1"/>
</dbReference>
<evidence type="ECO:0000313" key="2">
    <source>
        <dbReference type="EMBL" id="RLM75332.1"/>
    </source>
</evidence>
<evidence type="ECO:0000313" key="3">
    <source>
        <dbReference type="Proteomes" id="UP000275267"/>
    </source>
</evidence>
<comment type="caution">
    <text evidence="2">The sequence shown here is derived from an EMBL/GenBank/DDBJ whole genome shotgun (WGS) entry which is preliminary data.</text>
</comment>
<gene>
    <name evidence="2" type="ORF">C2845_PM15G02740</name>
</gene>
<dbReference type="AlphaFoldDB" id="A0A3L6Q9N5"/>
<dbReference type="OrthoDB" id="676990at2759"/>
<dbReference type="Proteomes" id="UP000275267">
    <property type="component" value="Unassembled WGS sequence"/>
</dbReference>
<evidence type="ECO:0000256" key="1">
    <source>
        <dbReference type="SAM" id="MobiDB-lite"/>
    </source>
</evidence>
<feature type="region of interest" description="Disordered" evidence="1">
    <location>
        <begin position="11"/>
        <end position="34"/>
    </location>
</feature>
<dbReference type="PANTHER" id="PTHR33018">
    <property type="entry name" value="OS10G0338966 PROTEIN-RELATED"/>
    <property type="match status" value="1"/>
</dbReference>
<dbReference type="EMBL" id="PQIB02000013">
    <property type="protein sequence ID" value="RLM75332.1"/>
    <property type="molecule type" value="Genomic_DNA"/>
</dbReference>